<dbReference type="RefSeq" id="XP_016241349.1">
    <property type="nucleotide sequence ID" value="XM_016376073.1"/>
</dbReference>
<name>A0A0D2BQA8_9EURO</name>
<gene>
    <name evidence="2" type="ORF">PV08_01713</name>
</gene>
<protein>
    <submittedName>
        <fullName evidence="2">Uncharacterized protein</fullName>
    </submittedName>
</protein>
<feature type="compositionally biased region" description="Basic and acidic residues" evidence="1">
    <location>
        <begin position="20"/>
        <end position="34"/>
    </location>
</feature>
<dbReference type="AlphaFoldDB" id="A0A0D2BQA8"/>
<dbReference type="OrthoDB" id="3439627at2759"/>
<feature type="compositionally biased region" description="Basic and acidic residues" evidence="1">
    <location>
        <begin position="70"/>
        <end position="83"/>
    </location>
</feature>
<dbReference type="VEuPathDB" id="FungiDB:PV08_01713"/>
<keyword evidence="3" id="KW-1185">Reference proteome</keyword>
<reference evidence="2 3" key="1">
    <citation type="submission" date="2015-01" db="EMBL/GenBank/DDBJ databases">
        <title>The Genome Sequence of Exophiala spinifera CBS89968.</title>
        <authorList>
            <consortium name="The Broad Institute Genomics Platform"/>
            <person name="Cuomo C."/>
            <person name="de Hoog S."/>
            <person name="Gorbushina A."/>
            <person name="Stielow B."/>
            <person name="Teixiera M."/>
            <person name="Abouelleil A."/>
            <person name="Chapman S.B."/>
            <person name="Priest M."/>
            <person name="Young S.K."/>
            <person name="Wortman J."/>
            <person name="Nusbaum C."/>
            <person name="Birren B."/>
        </authorList>
    </citation>
    <scope>NUCLEOTIDE SEQUENCE [LARGE SCALE GENOMIC DNA]</scope>
    <source>
        <strain evidence="2 3">CBS 89968</strain>
    </source>
</reference>
<dbReference type="EMBL" id="KN847492">
    <property type="protein sequence ID" value="KIW21133.1"/>
    <property type="molecule type" value="Genomic_DNA"/>
</dbReference>
<evidence type="ECO:0000256" key="1">
    <source>
        <dbReference type="SAM" id="MobiDB-lite"/>
    </source>
</evidence>
<dbReference type="GeneID" id="27328796"/>
<feature type="region of interest" description="Disordered" evidence="1">
    <location>
        <begin position="1"/>
        <end position="93"/>
    </location>
</feature>
<dbReference type="Proteomes" id="UP000053328">
    <property type="component" value="Unassembled WGS sequence"/>
</dbReference>
<evidence type="ECO:0000313" key="2">
    <source>
        <dbReference type="EMBL" id="KIW21133.1"/>
    </source>
</evidence>
<evidence type="ECO:0000313" key="3">
    <source>
        <dbReference type="Proteomes" id="UP000053328"/>
    </source>
</evidence>
<dbReference type="HOGENOM" id="CLU_156682_0_0_1"/>
<proteinExistence type="predicted"/>
<sequence length="93" mass="9541">MPRGADYDNGIPQSDNAISLDHDIIHGGDGKPTSEADVAGAHKTAPLPEGLSEEVHDEVHSGGGSRGWKGHQEGSGKGGHEPKSLGQKKGLNA</sequence>
<organism evidence="2 3">
    <name type="scientific">Exophiala spinifera</name>
    <dbReference type="NCBI Taxonomy" id="91928"/>
    <lineage>
        <taxon>Eukaryota</taxon>
        <taxon>Fungi</taxon>
        <taxon>Dikarya</taxon>
        <taxon>Ascomycota</taxon>
        <taxon>Pezizomycotina</taxon>
        <taxon>Eurotiomycetes</taxon>
        <taxon>Chaetothyriomycetidae</taxon>
        <taxon>Chaetothyriales</taxon>
        <taxon>Herpotrichiellaceae</taxon>
        <taxon>Exophiala</taxon>
    </lineage>
</organism>
<accession>A0A0D2BQA8</accession>